<dbReference type="PANTHER" id="PTHR33121">
    <property type="entry name" value="CYCLIC DI-GMP PHOSPHODIESTERASE PDEF"/>
    <property type="match status" value="1"/>
</dbReference>
<dbReference type="InterPro" id="IPR035919">
    <property type="entry name" value="EAL_sf"/>
</dbReference>
<dbReference type="InterPro" id="IPR001633">
    <property type="entry name" value="EAL_dom"/>
</dbReference>
<dbReference type="Gene3D" id="2.60.120.10">
    <property type="entry name" value="Jelly Rolls"/>
    <property type="match status" value="1"/>
</dbReference>
<dbReference type="OrthoDB" id="7251575at2"/>
<dbReference type="AlphaFoldDB" id="A0A545TXB6"/>
<dbReference type="InterPro" id="IPR014710">
    <property type="entry name" value="RmlC-like_jellyroll"/>
</dbReference>
<evidence type="ECO:0000259" key="1">
    <source>
        <dbReference type="PROSITE" id="PS50042"/>
    </source>
</evidence>
<comment type="caution">
    <text evidence="3">The sequence shown here is derived from an EMBL/GenBank/DDBJ whole genome shotgun (WGS) entry which is preliminary data.</text>
</comment>
<dbReference type="InterPro" id="IPR018490">
    <property type="entry name" value="cNMP-bd_dom_sf"/>
</dbReference>
<dbReference type="InterPro" id="IPR050706">
    <property type="entry name" value="Cyclic-di-GMP_PDE-like"/>
</dbReference>
<dbReference type="PROSITE" id="PS00889">
    <property type="entry name" value="CNMP_BINDING_2"/>
    <property type="match status" value="1"/>
</dbReference>
<proteinExistence type="predicted"/>
<dbReference type="Pfam" id="PF00027">
    <property type="entry name" value="cNMP_binding"/>
    <property type="match status" value="1"/>
</dbReference>
<dbReference type="SUPFAM" id="SSF51206">
    <property type="entry name" value="cAMP-binding domain-like"/>
    <property type="match status" value="1"/>
</dbReference>
<dbReference type="PROSITE" id="PS50042">
    <property type="entry name" value="CNMP_BINDING_3"/>
    <property type="match status" value="1"/>
</dbReference>
<dbReference type="Gene3D" id="3.20.20.450">
    <property type="entry name" value="EAL domain"/>
    <property type="match status" value="1"/>
</dbReference>
<dbReference type="SUPFAM" id="SSF141868">
    <property type="entry name" value="EAL domain-like"/>
    <property type="match status" value="1"/>
</dbReference>
<reference evidence="3 4" key="1">
    <citation type="submission" date="2019-06" db="EMBL/GenBank/DDBJ databases">
        <title>Whole genome sequence for Rhodospirillaceae sp. R148.</title>
        <authorList>
            <person name="Wang G."/>
        </authorList>
    </citation>
    <scope>NUCLEOTIDE SEQUENCE [LARGE SCALE GENOMIC DNA]</scope>
    <source>
        <strain evidence="3 4">R148</strain>
    </source>
</reference>
<dbReference type="CDD" id="cd01948">
    <property type="entry name" value="EAL"/>
    <property type="match status" value="1"/>
</dbReference>
<dbReference type="Pfam" id="PF00563">
    <property type="entry name" value="EAL"/>
    <property type="match status" value="1"/>
</dbReference>
<evidence type="ECO:0000259" key="2">
    <source>
        <dbReference type="PROSITE" id="PS50883"/>
    </source>
</evidence>
<dbReference type="PANTHER" id="PTHR33121:SF70">
    <property type="entry name" value="SIGNALING PROTEIN YKOW"/>
    <property type="match status" value="1"/>
</dbReference>
<name>A0A545TXB6_9PROT</name>
<gene>
    <name evidence="3" type="ORF">FKG95_06380</name>
</gene>
<sequence length="388" mass="42364">MVENGVVEVVKQTSEGSVTLARLGHGEIVGEMALFDNAPRSATVVAVEETTLLSIDRLQIDAKIRNADPTIALLIDTLTNRLRSMQSLLGAPSLPNTVSEPGDGTLLAARAGTEDVRQILRFERQLIAGLENDQFFVEFQPIMSLETDDIAGFEALVRWRHPDLGNVSPQRFIPVAENLEAVVQLDREIIARSLSFISEANRVREEVCPSHRDCEPIHVSFNLSTVRLSDGSVISDIDAALAEHSVDPAMLKVEVNEQILIRDAQQAIAILSELRSRGIGVLLDDFGTGYSSLSYLARLPIDILKIDRSFVKAMTRSEQSKTILASICAMAGALGKDVIAEGIEKPEQARMLTEMNCSFGQGYYFAQSMLAEDALAFIRSVTPAAQKA</sequence>
<dbReference type="PROSITE" id="PS50883">
    <property type="entry name" value="EAL"/>
    <property type="match status" value="1"/>
</dbReference>
<organism evidence="3 4">
    <name type="scientific">Denitrobaculum tricleocarpae</name>
    <dbReference type="NCBI Taxonomy" id="2591009"/>
    <lineage>
        <taxon>Bacteria</taxon>
        <taxon>Pseudomonadati</taxon>
        <taxon>Pseudomonadota</taxon>
        <taxon>Alphaproteobacteria</taxon>
        <taxon>Rhodospirillales</taxon>
        <taxon>Rhodospirillaceae</taxon>
        <taxon>Denitrobaculum</taxon>
    </lineage>
</organism>
<dbReference type="Proteomes" id="UP000315252">
    <property type="component" value="Unassembled WGS sequence"/>
</dbReference>
<keyword evidence="4" id="KW-1185">Reference proteome</keyword>
<accession>A0A545TXB6</accession>
<feature type="domain" description="EAL" evidence="2">
    <location>
        <begin position="119"/>
        <end position="382"/>
    </location>
</feature>
<dbReference type="SMART" id="SM00052">
    <property type="entry name" value="EAL"/>
    <property type="match status" value="1"/>
</dbReference>
<dbReference type="EMBL" id="VHSH01000002">
    <property type="protein sequence ID" value="TQV81862.1"/>
    <property type="molecule type" value="Genomic_DNA"/>
</dbReference>
<evidence type="ECO:0000313" key="4">
    <source>
        <dbReference type="Proteomes" id="UP000315252"/>
    </source>
</evidence>
<dbReference type="CDD" id="cd00038">
    <property type="entry name" value="CAP_ED"/>
    <property type="match status" value="1"/>
</dbReference>
<protein>
    <submittedName>
        <fullName evidence="3">EAL domain-containing protein</fullName>
    </submittedName>
</protein>
<dbReference type="InterPro" id="IPR000595">
    <property type="entry name" value="cNMP-bd_dom"/>
</dbReference>
<feature type="domain" description="Cyclic nucleotide-binding" evidence="1">
    <location>
        <begin position="1"/>
        <end position="57"/>
    </location>
</feature>
<dbReference type="GO" id="GO:0071111">
    <property type="term" value="F:cyclic-guanylate-specific phosphodiesterase activity"/>
    <property type="evidence" value="ECO:0007669"/>
    <property type="project" value="InterPro"/>
</dbReference>
<evidence type="ECO:0000313" key="3">
    <source>
        <dbReference type="EMBL" id="TQV81862.1"/>
    </source>
</evidence>
<dbReference type="InterPro" id="IPR018488">
    <property type="entry name" value="cNMP-bd_CS"/>
</dbReference>